<dbReference type="PANTHER" id="PTHR43356">
    <property type="entry name" value="PHOSPHATE ACETYLTRANSFERASE"/>
    <property type="match status" value="1"/>
</dbReference>
<organism evidence="6 7">
    <name type="scientific">Alterisphingorhabdus coralli</name>
    <dbReference type="NCBI Taxonomy" id="3071408"/>
    <lineage>
        <taxon>Bacteria</taxon>
        <taxon>Pseudomonadati</taxon>
        <taxon>Pseudomonadota</taxon>
        <taxon>Alphaproteobacteria</taxon>
        <taxon>Sphingomonadales</taxon>
        <taxon>Sphingomonadaceae</taxon>
        <taxon>Alterisphingorhabdus (ex Yan et al. 2024)</taxon>
    </lineage>
</organism>
<dbReference type="InterPro" id="IPR002539">
    <property type="entry name" value="MaoC-like_dom"/>
</dbReference>
<dbReference type="EMBL" id="CP136594">
    <property type="protein sequence ID" value="WOE74291.1"/>
    <property type="molecule type" value="Genomic_DNA"/>
</dbReference>
<gene>
    <name evidence="6" type="ORF">RB602_10550</name>
</gene>
<dbReference type="AlphaFoldDB" id="A0AA97F4X3"/>
<dbReference type="Pfam" id="PF01515">
    <property type="entry name" value="PTA_PTB"/>
    <property type="match status" value="1"/>
</dbReference>
<protein>
    <submittedName>
        <fullName evidence="6">Bifunctional enoyl-CoA hydratase/phosphate acetyltransferase</fullName>
    </submittedName>
</protein>
<dbReference type="SUPFAM" id="SSF53659">
    <property type="entry name" value="Isocitrate/Isopropylmalate dehydrogenase-like"/>
    <property type="match status" value="1"/>
</dbReference>
<dbReference type="Pfam" id="PF01575">
    <property type="entry name" value="MaoC_dehydratas"/>
    <property type="match status" value="1"/>
</dbReference>
<dbReference type="CDD" id="cd03449">
    <property type="entry name" value="R_hydratase"/>
    <property type="match status" value="1"/>
</dbReference>
<keyword evidence="2" id="KW-0456">Lyase</keyword>
<feature type="domain" description="Phosphate acetyl/butaryl transferase" evidence="4">
    <location>
        <begin position="236"/>
        <end position="440"/>
    </location>
</feature>
<evidence type="ECO:0000313" key="7">
    <source>
        <dbReference type="Proteomes" id="UP001302429"/>
    </source>
</evidence>
<evidence type="ECO:0000259" key="5">
    <source>
        <dbReference type="Pfam" id="PF01575"/>
    </source>
</evidence>
<sequence length="464" mass="49970">MNLIENKTYDELQVGDTASLSRTLTMQDIQIFAVMSGDVNPAHLDKEYAEHSRFREIIAHGMWGGSLISTLIGTKLPGPGTIYLSQTLKFKHPLGLGDVLDIKVTVKEKLAKNRVTLECICKDQDDNIIISGEAVVLAPGEKIRREQVKLPIIALKEEESDRYQQLIALTDNLKPLKTAVVHPVEENSLGGALEAAKDGLIEPILVGPQSKIEAAAEQLGEDISGYTIIATKHSHEAAERAVELVHEGQAEALMKGKLHTDELMHPIVDKAKGLRTGRRMSHIFALDAPSYHKPLFLTDAALNIRPSLSVKKDIVQNAIDLFRSLTNRTPKVALLSAVETVNENIPSTLDATALCKMAERGQIVGAMVDGPLAMDNAISKAAAEAKGIVSQVAGDADILVVPDIESGNILYKQMRFLSGVDGAGIVLGARVPVILTSRASGPQSRKASCALALISYRAQEDGNG</sequence>
<keyword evidence="7" id="KW-1185">Reference proteome</keyword>
<dbReference type="Gene3D" id="3.10.129.10">
    <property type="entry name" value="Hotdog Thioesterase"/>
    <property type="match status" value="1"/>
</dbReference>
<dbReference type="SUPFAM" id="SSF54637">
    <property type="entry name" value="Thioesterase/thiol ester dehydrase-isomerase"/>
    <property type="match status" value="1"/>
</dbReference>
<accession>A0AA97F4X3</accession>
<dbReference type="Proteomes" id="UP001302429">
    <property type="component" value="Chromosome"/>
</dbReference>
<dbReference type="KEGG" id="acoa:RB602_10550"/>
<dbReference type="NCBIfam" id="NF008852">
    <property type="entry name" value="PRK11890.1"/>
    <property type="match status" value="1"/>
</dbReference>
<evidence type="ECO:0000259" key="4">
    <source>
        <dbReference type="Pfam" id="PF01515"/>
    </source>
</evidence>
<keyword evidence="1" id="KW-0808">Transferase</keyword>
<reference evidence="6 7" key="1">
    <citation type="submission" date="2023-10" db="EMBL/GenBank/DDBJ databases">
        <title>Complete genome sequence of a Sphingomonadaceae bacterium.</title>
        <authorList>
            <person name="Yan C."/>
        </authorList>
    </citation>
    <scope>NUCLEOTIDE SEQUENCE [LARGE SCALE GENOMIC DNA]</scope>
    <source>
        <strain evidence="6 7">SCSIO 66989</strain>
    </source>
</reference>
<dbReference type="PANTHER" id="PTHR43356:SF2">
    <property type="entry name" value="PHOSPHATE ACETYLTRANSFERASE"/>
    <property type="match status" value="1"/>
</dbReference>
<evidence type="ECO:0000256" key="3">
    <source>
        <dbReference type="ARBA" id="ARBA00023315"/>
    </source>
</evidence>
<dbReference type="GO" id="GO:0016746">
    <property type="term" value="F:acyltransferase activity"/>
    <property type="evidence" value="ECO:0007669"/>
    <property type="project" value="UniProtKB-KW"/>
</dbReference>
<feature type="domain" description="MaoC-like" evidence="5">
    <location>
        <begin position="19"/>
        <end position="112"/>
    </location>
</feature>
<dbReference type="GO" id="GO:0016836">
    <property type="term" value="F:hydro-lyase activity"/>
    <property type="evidence" value="ECO:0007669"/>
    <property type="project" value="UniProtKB-ARBA"/>
</dbReference>
<dbReference type="InterPro" id="IPR002505">
    <property type="entry name" value="PTA_PTB"/>
</dbReference>
<dbReference type="InterPro" id="IPR050500">
    <property type="entry name" value="Phos_Acetyltrans/Butyryltrans"/>
</dbReference>
<dbReference type="FunFam" id="3.10.129.10:FF:000042">
    <property type="entry name" value="MaoC domain protein dehydratase"/>
    <property type="match status" value="1"/>
</dbReference>
<evidence type="ECO:0000256" key="2">
    <source>
        <dbReference type="ARBA" id="ARBA00023239"/>
    </source>
</evidence>
<evidence type="ECO:0000256" key="1">
    <source>
        <dbReference type="ARBA" id="ARBA00022679"/>
    </source>
</evidence>
<keyword evidence="3" id="KW-0012">Acyltransferase</keyword>
<proteinExistence type="predicted"/>
<name>A0AA97F4X3_9SPHN</name>
<dbReference type="InterPro" id="IPR029069">
    <property type="entry name" value="HotDog_dom_sf"/>
</dbReference>
<evidence type="ECO:0000313" key="6">
    <source>
        <dbReference type="EMBL" id="WOE74291.1"/>
    </source>
</evidence>
<dbReference type="Gene3D" id="3.40.718.10">
    <property type="entry name" value="Isopropylmalate Dehydrogenase"/>
    <property type="match status" value="1"/>
</dbReference>
<dbReference type="RefSeq" id="WP_317080528.1">
    <property type="nucleotide sequence ID" value="NZ_CP136594.1"/>
</dbReference>
<dbReference type="NCBIfam" id="NF006045">
    <property type="entry name" value="PRK08190.1"/>
    <property type="match status" value="1"/>
</dbReference>